<protein>
    <submittedName>
        <fullName evidence="1">NAD-dependent malic enzyme</fullName>
    </submittedName>
</protein>
<dbReference type="EMBL" id="BAVR01000015">
    <property type="protein sequence ID" value="GAE88241.1"/>
    <property type="molecule type" value="Genomic_DNA"/>
</dbReference>
<dbReference type="AlphaFoldDB" id="W4V4X6"/>
<sequence length="39" mass="4544">MDYRKESLRLHGEWKGKIEVINKVPVDSKQDLSLAYTPV</sequence>
<comment type="caution">
    <text evidence="1">The sequence shown here is derived from an EMBL/GenBank/DDBJ whole genome shotgun (WGS) entry which is preliminary data.</text>
</comment>
<keyword evidence="2" id="KW-1185">Reference proteome</keyword>
<evidence type="ECO:0000313" key="2">
    <source>
        <dbReference type="Proteomes" id="UP000019109"/>
    </source>
</evidence>
<dbReference type="Gene3D" id="3.40.50.10380">
    <property type="entry name" value="Malic enzyme, N-terminal domain"/>
    <property type="match status" value="1"/>
</dbReference>
<dbReference type="Proteomes" id="UP000019109">
    <property type="component" value="Unassembled WGS sequence"/>
</dbReference>
<reference evidence="1" key="1">
    <citation type="journal article" date="2014" name="Genome Announc.">
        <title>Draft Genome Sequence of Clostridium straminisolvens Strain JCM 21531T, Isolated from a Cellulose-Degrading Bacterial Community.</title>
        <authorList>
            <person name="Yuki M."/>
            <person name="Oshima K."/>
            <person name="Suda W."/>
            <person name="Sakamoto M."/>
            <person name="Kitamura K."/>
            <person name="Iida T."/>
            <person name="Hattori M."/>
            <person name="Ohkuma M."/>
        </authorList>
    </citation>
    <scope>NUCLEOTIDE SEQUENCE [LARGE SCALE GENOMIC DNA]</scope>
    <source>
        <strain evidence="1">JCM 21531</strain>
    </source>
</reference>
<proteinExistence type="predicted"/>
<accession>W4V4X6</accession>
<gene>
    <name evidence="1" type="ORF">JCM21531_1672</name>
</gene>
<dbReference type="GO" id="GO:0004470">
    <property type="term" value="F:malic enzyme activity"/>
    <property type="evidence" value="ECO:0007669"/>
    <property type="project" value="InterPro"/>
</dbReference>
<dbReference type="InterPro" id="IPR037062">
    <property type="entry name" value="Malic_N_dom_sf"/>
</dbReference>
<name>W4V4X6_9FIRM</name>
<dbReference type="GO" id="GO:0016616">
    <property type="term" value="F:oxidoreductase activity, acting on the CH-OH group of donors, NAD or NADP as acceptor"/>
    <property type="evidence" value="ECO:0007669"/>
    <property type="project" value="InterPro"/>
</dbReference>
<evidence type="ECO:0000313" key="1">
    <source>
        <dbReference type="EMBL" id="GAE88241.1"/>
    </source>
</evidence>
<organism evidence="1 2">
    <name type="scientific">Acetivibrio straminisolvens JCM 21531</name>
    <dbReference type="NCBI Taxonomy" id="1294263"/>
    <lineage>
        <taxon>Bacteria</taxon>
        <taxon>Bacillati</taxon>
        <taxon>Bacillota</taxon>
        <taxon>Clostridia</taxon>
        <taxon>Eubacteriales</taxon>
        <taxon>Oscillospiraceae</taxon>
        <taxon>Acetivibrio</taxon>
    </lineage>
</organism>
<dbReference type="STRING" id="1294263.JCM21531_1672"/>